<name>A0A8J7IH66_9NOST</name>
<dbReference type="AlphaFoldDB" id="A0A8J7IH66"/>
<accession>A0A8J7IH66</accession>
<reference evidence="1 2" key="1">
    <citation type="journal article" date="2021" name="Int. J. Syst. Evol. Microbiol.">
        <title>Amazonocrinis nigriterrae gen. nov., sp. nov., Atlanticothrix silvestris gen. nov., sp. nov. and Dendronalium phyllosphericum gen. nov., sp. nov., nostocacean cyanobacteria from Brazilian environments.</title>
        <authorList>
            <person name="Alvarenga D.O."/>
            <person name="Andreote A.P.D."/>
            <person name="Branco L.H.Z."/>
            <person name="Delbaje E."/>
            <person name="Cruz R.B."/>
            <person name="Varani A.M."/>
            <person name="Fiore M.F."/>
        </authorList>
    </citation>
    <scope>NUCLEOTIDE SEQUENCE [LARGE SCALE GENOMIC DNA]</scope>
    <source>
        <strain evidence="1 2">CENA369</strain>
    </source>
</reference>
<gene>
    <name evidence="1" type="ORF">I8752_34745</name>
</gene>
<protein>
    <submittedName>
        <fullName evidence="1">Uncharacterized protein</fullName>
    </submittedName>
</protein>
<proteinExistence type="predicted"/>
<organism evidence="1 2">
    <name type="scientific">Dendronalium phyllosphericum CENA369</name>
    <dbReference type="NCBI Taxonomy" id="1725256"/>
    <lineage>
        <taxon>Bacteria</taxon>
        <taxon>Bacillati</taxon>
        <taxon>Cyanobacteriota</taxon>
        <taxon>Cyanophyceae</taxon>
        <taxon>Nostocales</taxon>
        <taxon>Nostocaceae</taxon>
        <taxon>Dendronalium</taxon>
        <taxon>Dendronalium phyllosphericum</taxon>
    </lineage>
</organism>
<sequence length="161" mass="18143">MRVVELNNSDNWQSIFSTNIVAVQVPMQNGKYLINPIPEIVVPFVLDKFILAVSVETDVPTDSVWKFAGYVNQKISTGLVIGGVHDATTVRGRPLFLDQINLIIFQKISTSYALSIKVPRWFPRAAVNVWEYTGVDDTSEEILLSQEFANINFKLDQLLNN</sequence>
<dbReference type="EMBL" id="JAECZA010000306">
    <property type="protein sequence ID" value="MBH8578018.1"/>
    <property type="molecule type" value="Genomic_DNA"/>
</dbReference>
<evidence type="ECO:0000313" key="2">
    <source>
        <dbReference type="Proteomes" id="UP000662314"/>
    </source>
</evidence>
<comment type="caution">
    <text evidence="1">The sequence shown here is derived from an EMBL/GenBank/DDBJ whole genome shotgun (WGS) entry which is preliminary data.</text>
</comment>
<dbReference type="Proteomes" id="UP000662314">
    <property type="component" value="Unassembled WGS sequence"/>
</dbReference>
<dbReference type="RefSeq" id="WP_214436696.1">
    <property type="nucleotide sequence ID" value="NZ_CAWPUQ010000244.1"/>
</dbReference>
<keyword evidence="2" id="KW-1185">Reference proteome</keyword>
<evidence type="ECO:0000313" key="1">
    <source>
        <dbReference type="EMBL" id="MBH8578018.1"/>
    </source>
</evidence>